<dbReference type="PANTHER" id="PTHR37311:SF1">
    <property type="entry name" value="2-PHOSPHOSULFOLACTATE PHOSPHATASE-RELATED"/>
    <property type="match status" value="1"/>
</dbReference>
<protein>
    <recommendedName>
        <fullName evidence="4">Probable 2-phosphosulfolactate phosphatase</fullName>
        <ecNumber evidence="3">3.1.3.71</ecNumber>
    </recommendedName>
</protein>
<evidence type="ECO:0000256" key="5">
    <source>
        <dbReference type="ARBA" id="ARBA00022801"/>
    </source>
</evidence>
<dbReference type="InterPro" id="IPR005238">
    <property type="entry name" value="ComB-like"/>
</dbReference>
<evidence type="ECO:0000313" key="9">
    <source>
        <dbReference type="Proteomes" id="UP000326912"/>
    </source>
</evidence>
<dbReference type="PANTHER" id="PTHR37311">
    <property type="entry name" value="2-PHOSPHOSULFOLACTATE PHOSPHATASE-RELATED"/>
    <property type="match status" value="1"/>
</dbReference>
<dbReference type="RefSeq" id="WP_151756262.1">
    <property type="nucleotide sequence ID" value="NZ_BKZW01000001.1"/>
</dbReference>
<dbReference type="GO" id="GO:0050532">
    <property type="term" value="F:2-phosphosulfolactate phosphatase activity"/>
    <property type="evidence" value="ECO:0007669"/>
    <property type="project" value="UniProtKB-EC"/>
</dbReference>
<comment type="caution">
    <text evidence="8">The sequence shown here is derived from an EMBL/GenBank/DDBJ whole genome shotgun (WGS) entry which is preliminary data.</text>
</comment>
<accession>A0A5J4KQF0</accession>
<evidence type="ECO:0000256" key="2">
    <source>
        <dbReference type="ARBA" id="ARBA00009997"/>
    </source>
</evidence>
<comment type="similarity">
    <text evidence="2">Belongs to the ComB family.</text>
</comment>
<evidence type="ECO:0000256" key="6">
    <source>
        <dbReference type="ARBA" id="ARBA00022842"/>
    </source>
</evidence>
<name>A0A5J4KQF0_9CHLR</name>
<gene>
    <name evidence="8" type="primary">comB_1</name>
    <name evidence="8" type="ORF">KDW_25110</name>
</gene>
<comment type="catalytic activity">
    <reaction evidence="7">
        <text>(2R)-O-phospho-3-sulfolactate + H2O = (2R)-3-sulfolactate + phosphate</text>
        <dbReference type="Rhea" id="RHEA:23416"/>
        <dbReference type="ChEBI" id="CHEBI:15377"/>
        <dbReference type="ChEBI" id="CHEBI:15597"/>
        <dbReference type="ChEBI" id="CHEBI:43474"/>
        <dbReference type="ChEBI" id="CHEBI:58738"/>
        <dbReference type="EC" id="3.1.3.71"/>
    </reaction>
</comment>
<evidence type="ECO:0000256" key="3">
    <source>
        <dbReference type="ARBA" id="ARBA00012953"/>
    </source>
</evidence>
<sequence length="256" mass="27799">MNLTIHMSPADIQATDPAVEDIYIVVDLIRATTAITAIFDQGAQRILAANTVEQAREAARLLPGRLLCGERNVQPLPGFDYGNSPVQFSRANLSQRELILTTTNGTRAFYACPAQSLRLAGCFYNARAVTAYALDCARRQHSNIAIVCAAENNYFALDDTICAGYLAQEIQRQEPDITCHESVTAASGLYQLYPPSKLAAYCHSAAQVIAHGLSEDIDFCLRQNGSFSVARVTGTEPRTGLLILEPVDSKFIPANS</sequence>
<evidence type="ECO:0000313" key="8">
    <source>
        <dbReference type="EMBL" id="GER88349.1"/>
    </source>
</evidence>
<proteinExistence type="inferred from homology"/>
<evidence type="ECO:0000256" key="7">
    <source>
        <dbReference type="ARBA" id="ARBA00033711"/>
    </source>
</evidence>
<evidence type="ECO:0000256" key="1">
    <source>
        <dbReference type="ARBA" id="ARBA00001946"/>
    </source>
</evidence>
<dbReference type="Proteomes" id="UP000326912">
    <property type="component" value="Unassembled WGS sequence"/>
</dbReference>
<organism evidence="8 9">
    <name type="scientific">Dictyobacter vulcani</name>
    <dbReference type="NCBI Taxonomy" id="2607529"/>
    <lineage>
        <taxon>Bacteria</taxon>
        <taxon>Bacillati</taxon>
        <taxon>Chloroflexota</taxon>
        <taxon>Ktedonobacteria</taxon>
        <taxon>Ktedonobacterales</taxon>
        <taxon>Dictyobacteraceae</taxon>
        <taxon>Dictyobacter</taxon>
    </lineage>
</organism>
<dbReference type="EMBL" id="BKZW01000001">
    <property type="protein sequence ID" value="GER88349.1"/>
    <property type="molecule type" value="Genomic_DNA"/>
</dbReference>
<dbReference type="InterPro" id="IPR036702">
    <property type="entry name" value="ComB-like_sf"/>
</dbReference>
<reference evidence="8 9" key="1">
    <citation type="submission" date="2019-10" db="EMBL/GenBank/DDBJ databases">
        <title>Dictyobacter vulcani sp. nov., within the class Ktedonobacteria, isolated from soil of volcanic Mt. Zao.</title>
        <authorList>
            <person name="Zheng Y."/>
            <person name="Wang C.M."/>
            <person name="Sakai Y."/>
            <person name="Abe K."/>
            <person name="Yokota A."/>
            <person name="Yabe S."/>
        </authorList>
    </citation>
    <scope>NUCLEOTIDE SEQUENCE [LARGE SCALE GENOMIC DNA]</scope>
    <source>
        <strain evidence="8 9">W12</strain>
    </source>
</reference>
<dbReference type="Gene3D" id="3.90.1560.10">
    <property type="entry name" value="ComB-like"/>
    <property type="match status" value="1"/>
</dbReference>
<evidence type="ECO:0000256" key="4">
    <source>
        <dbReference type="ARBA" id="ARBA00021948"/>
    </source>
</evidence>
<dbReference type="Pfam" id="PF04029">
    <property type="entry name" value="2-ph_phosp"/>
    <property type="match status" value="1"/>
</dbReference>
<comment type="cofactor">
    <cofactor evidence="1">
        <name>Mg(2+)</name>
        <dbReference type="ChEBI" id="CHEBI:18420"/>
    </cofactor>
</comment>
<dbReference type="AlphaFoldDB" id="A0A5J4KQF0"/>
<dbReference type="GO" id="GO:0000287">
    <property type="term" value="F:magnesium ion binding"/>
    <property type="evidence" value="ECO:0007669"/>
    <property type="project" value="InterPro"/>
</dbReference>
<keyword evidence="6" id="KW-0460">Magnesium</keyword>
<keyword evidence="5" id="KW-0378">Hydrolase</keyword>
<dbReference type="GO" id="GO:0050545">
    <property type="term" value="F:sulfopyruvate decarboxylase activity"/>
    <property type="evidence" value="ECO:0007669"/>
    <property type="project" value="TreeGrafter"/>
</dbReference>
<dbReference type="SUPFAM" id="SSF142823">
    <property type="entry name" value="ComB-like"/>
    <property type="match status" value="1"/>
</dbReference>
<dbReference type="EC" id="3.1.3.71" evidence="3"/>
<keyword evidence="9" id="KW-1185">Reference proteome</keyword>